<dbReference type="Gene3D" id="3.60.15.10">
    <property type="entry name" value="Ribonuclease Z/Hydroxyacylglutathione hydrolase-like"/>
    <property type="match status" value="1"/>
</dbReference>
<dbReference type="PANTHER" id="PTHR46233">
    <property type="entry name" value="HYDROXYACYLGLUTATHIONE HYDROLASE GLOC"/>
    <property type="match status" value="1"/>
</dbReference>
<dbReference type="GO" id="GO:0046872">
    <property type="term" value="F:metal ion binding"/>
    <property type="evidence" value="ECO:0007669"/>
    <property type="project" value="UniProtKB-KW"/>
</dbReference>
<evidence type="ECO:0000256" key="4">
    <source>
        <dbReference type="ARBA" id="ARBA00022833"/>
    </source>
</evidence>
<dbReference type="EMBL" id="CP121694">
    <property type="protein sequence ID" value="WRO23198.1"/>
    <property type="molecule type" value="Genomic_DNA"/>
</dbReference>
<dbReference type="PANTHER" id="PTHR46233:SF3">
    <property type="entry name" value="HYDROXYACYLGLUTATHIONE HYDROLASE GLOC"/>
    <property type="match status" value="1"/>
</dbReference>
<evidence type="ECO:0000313" key="6">
    <source>
        <dbReference type="EMBL" id="WRO23198.1"/>
    </source>
</evidence>
<dbReference type="Proteomes" id="UP001329915">
    <property type="component" value="Chromosome"/>
</dbReference>
<evidence type="ECO:0000256" key="3">
    <source>
        <dbReference type="ARBA" id="ARBA00022801"/>
    </source>
</evidence>
<proteinExistence type="predicted"/>
<feature type="domain" description="Metallo-beta-lactamase" evidence="5">
    <location>
        <begin position="12"/>
        <end position="190"/>
    </location>
</feature>
<reference evidence="6 7" key="1">
    <citation type="submission" date="2023-04" db="EMBL/GenBank/DDBJ databases">
        <authorList>
            <person name="Hsu D."/>
        </authorList>
    </citation>
    <scope>NUCLEOTIDE SEQUENCE [LARGE SCALE GENOMIC DNA]</scope>
    <source>
        <strain evidence="6 7">MK1</strain>
    </source>
</reference>
<keyword evidence="3" id="KW-0378">Hydrolase</keyword>
<keyword evidence="7" id="KW-1185">Reference proteome</keyword>
<dbReference type="SMART" id="SM00849">
    <property type="entry name" value="Lactamase_B"/>
    <property type="match status" value="1"/>
</dbReference>
<dbReference type="AlphaFoldDB" id="A0AAU0UPG0"/>
<dbReference type="InterPro" id="IPR051453">
    <property type="entry name" value="MBL_Glyoxalase_II"/>
</dbReference>
<keyword evidence="4" id="KW-0862">Zinc</keyword>
<comment type="cofactor">
    <cofactor evidence="1">
        <name>Zn(2+)</name>
        <dbReference type="ChEBI" id="CHEBI:29105"/>
    </cofactor>
</comment>
<dbReference type="InterPro" id="IPR001279">
    <property type="entry name" value="Metallo-B-lactamas"/>
</dbReference>
<dbReference type="KEGG" id="dbc:MFMK1_003048"/>
<dbReference type="InterPro" id="IPR036866">
    <property type="entry name" value="RibonucZ/Hydroxyglut_hydro"/>
</dbReference>
<evidence type="ECO:0000256" key="2">
    <source>
        <dbReference type="ARBA" id="ARBA00022723"/>
    </source>
</evidence>
<evidence type="ECO:0000256" key="1">
    <source>
        <dbReference type="ARBA" id="ARBA00001947"/>
    </source>
</evidence>
<accession>A0AAU0UPG0</accession>
<dbReference type="RefSeq" id="WP_366922582.1">
    <property type="nucleotide sequence ID" value="NZ_CP121694.1"/>
</dbReference>
<keyword evidence="2" id="KW-0479">Metal-binding</keyword>
<evidence type="ECO:0000313" key="7">
    <source>
        <dbReference type="Proteomes" id="UP001329915"/>
    </source>
</evidence>
<protein>
    <submittedName>
        <fullName evidence="6">MBL fold metallo-hydrolase</fullName>
    </submittedName>
</protein>
<sequence length="207" mass="21971">MFLKTLAVGSIGTNCYLAGCPDTKKVAVIDPGDDGKRILALLEQSGYQVEYIINTHGHIDHIGANKEIKDATGAQLLIHKEDGEYLTNSQKNLSGFMPFQVSGPAADRLLEDGDTITIGDTVKLTVLHTPGHTPGGICLKGDDVIFTGDTVFAGSIGRTDLPGGSYKVIINSIKDKLLTLKGDFRLLPGHGPASTLGEERISNPFLG</sequence>
<gene>
    <name evidence="6" type="ORF">MFMK1_003048</name>
</gene>
<dbReference type="SUPFAM" id="SSF56281">
    <property type="entry name" value="Metallo-hydrolase/oxidoreductase"/>
    <property type="match status" value="1"/>
</dbReference>
<dbReference type="CDD" id="cd06262">
    <property type="entry name" value="metallo-hydrolase-like_MBL-fold"/>
    <property type="match status" value="1"/>
</dbReference>
<name>A0AAU0UPG0_9FIRM</name>
<dbReference type="GO" id="GO:0016787">
    <property type="term" value="F:hydrolase activity"/>
    <property type="evidence" value="ECO:0007669"/>
    <property type="project" value="UniProtKB-KW"/>
</dbReference>
<evidence type="ECO:0000259" key="5">
    <source>
        <dbReference type="SMART" id="SM00849"/>
    </source>
</evidence>
<dbReference type="Pfam" id="PF00753">
    <property type="entry name" value="Lactamase_B"/>
    <property type="match status" value="1"/>
</dbReference>
<organism evidence="6 7">
    <name type="scientific">Metallumcola ferriviriculae</name>
    <dbReference type="NCBI Taxonomy" id="3039180"/>
    <lineage>
        <taxon>Bacteria</taxon>
        <taxon>Bacillati</taxon>
        <taxon>Bacillota</taxon>
        <taxon>Clostridia</taxon>
        <taxon>Neomoorellales</taxon>
        <taxon>Desulfitibacteraceae</taxon>
        <taxon>Metallumcola</taxon>
    </lineage>
</organism>